<dbReference type="PANTHER" id="PTHR46208">
    <property type="entry name" value="MITOCHONDRIAL IMPORT RECEPTOR SUBUNIT TOM70"/>
    <property type="match status" value="1"/>
</dbReference>
<keyword evidence="2" id="KW-0812">Transmembrane</keyword>
<dbReference type="Ensembl" id="ENSHHUT00000012559.1">
    <property type="protein sequence ID" value="ENSHHUP00000012177.1"/>
    <property type="gene ID" value="ENSHHUG00000007441.1"/>
</dbReference>
<keyword evidence="6" id="KW-1133">Transmembrane helix</keyword>
<comment type="similarity">
    <text evidence="9">Belongs to the Tom70 family.</text>
</comment>
<dbReference type="InterPro" id="IPR011990">
    <property type="entry name" value="TPR-like_helical_dom_sf"/>
</dbReference>
<dbReference type="AlphaFoldDB" id="A0A4W5K8D6"/>
<accession>A0A4W5K8D6</accession>
<evidence type="ECO:0000256" key="6">
    <source>
        <dbReference type="ARBA" id="ARBA00022989"/>
    </source>
</evidence>
<proteinExistence type="inferred from homology"/>
<dbReference type="InterPro" id="IPR019734">
    <property type="entry name" value="TPR_rpt"/>
</dbReference>
<evidence type="ECO:0000256" key="2">
    <source>
        <dbReference type="ARBA" id="ARBA00022692"/>
    </source>
</evidence>
<evidence type="ECO:0000256" key="3">
    <source>
        <dbReference type="ARBA" id="ARBA00022737"/>
    </source>
</evidence>
<evidence type="ECO:0000256" key="8">
    <source>
        <dbReference type="ARBA" id="ARBA00023136"/>
    </source>
</evidence>
<keyword evidence="7" id="KW-0496">Mitochondrion</keyword>
<keyword evidence="12" id="KW-1185">Reference proteome</keyword>
<keyword evidence="5 10" id="KW-0802">TPR repeat</keyword>
<evidence type="ECO:0000256" key="7">
    <source>
        <dbReference type="ARBA" id="ARBA00023128"/>
    </source>
</evidence>
<evidence type="ECO:0000256" key="10">
    <source>
        <dbReference type="PROSITE-ProRule" id="PRU00339"/>
    </source>
</evidence>
<dbReference type="PROSITE" id="PS50005">
    <property type="entry name" value="TPR"/>
    <property type="match status" value="1"/>
</dbReference>
<sequence length="78" mass="8575">DRAQGSPLDRAQGAKNKGNKYFKAGKYEQAIQCYTDAIGLCPTENQTDLSTFYQNRAACIQMCPCVNINNTGLYCTQG</sequence>
<name>A0A4W5K8D6_9TELE</name>
<evidence type="ECO:0000256" key="1">
    <source>
        <dbReference type="ARBA" id="ARBA00004572"/>
    </source>
</evidence>
<keyword evidence="8" id="KW-0472">Membrane</keyword>
<reference evidence="11" key="3">
    <citation type="submission" date="2025-09" db="UniProtKB">
        <authorList>
            <consortium name="Ensembl"/>
        </authorList>
    </citation>
    <scope>IDENTIFICATION</scope>
</reference>
<reference evidence="11" key="2">
    <citation type="submission" date="2025-08" db="UniProtKB">
        <authorList>
            <consortium name="Ensembl"/>
        </authorList>
    </citation>
    <scope>IDENTIFICATION</scope>
</reference>
<keyword evidence="3" id="KW-0677">Repeat</keyword>
<dbReference type="GO" id="GO:0008320">
    <property type="term" value="F:protein transmembrane transporter activity"/>
    <property type="evidence" value="ECO:0007669"/>
    <property type="project" value="TreeGrafter"/>
</dbReference>
<evidence type="ECO:0000313" key="12">
    <source>
        <dbReference type="Proteomes" id="UP000314982"/>
    </source>
</evidence>
<dbReference type="SUPFAM" id="SSF48452">
    <property type="entry name" value="TPR-like"/>
    <property type="match status" value="1"/>
</dbReference>
<dbReference type="STRING" id="62062.ENSHHUP00000012177"/>
<protein>
    <submittedName>
        <fullName evidence="11">Uncharacterized protein</fullName>
    </submittedName>
</protein>
<dbReference type="GO" id="GO:0005741">
    <property type="term" value="C:mitochondrial outer membrane"/>
    <property type="evidence" value="ECO:0007669"/>
    <property type="project" value="UniProtKB-SubCell"/>
</dbReference>
<reference evidence="12" key="1">
    <citation type="submission" date="2018-06" db="EMBL/GenBank/DDBJ databases">
        <title>Genome assembly of Danube salmon.</title>
        <authorList>
            <person name="Macqueen D.J."/>
            <person name="Gundappa M.K."/>
        </authorList>
    </citation>
    <scope>NUCLEOTIDE SEQUENCE [LARGE SCALE GENOMIC DNA]</scope>
</reference>
<dbReference type="Pfam" id="PF00515">
    <property type="entry name" value="TPR_1"/>
    <property type="match status" value="1"/>
</dbReference>
<keyword evidence="4" id="KW-1000">Mitochondrion outer membrane</keyword>
<dbReference type="GO" id="GO:0030943">
    <property type="term" value="F:mitochondrion targeting sequence binding"/>
    <property type="evidence" value="ECO:0007669"/>
    <property type="project" value="TreeGrafter"/>
</dbReference>
<evidence type="ECO:0000313" key="11">
    <source>
        <dbReference type="Ensembl" id="ENSHHUP00000012177.1"/>
    </source>
</evidence>
<comment type="subcellular location">
    <subcellularLocation>
        <location evidence="1">Mitochondrion outer membrane</location>
        <topology evidence="1">Single-pass membrane protein</topology>
    </subcellularLocation>
</comment>
<dbReference type="GO" id="GO:0030150">
    <property type="term" value="P:protein import into mitochondrial matrix"/>
    <property type="evidence" value="ECO:0007669"/>
    <property type="project" value="TreeGrafter"/>
</dbReference>
<dbReference type="GeneTree" id="ENSGT00970000197120"/>
<dbReference type="Proteomes" id="UP000314982">
    <property type="component" value="Unassembled WGS sequence"/>
</dbReference>
<dbReference type="SMART" id="SM00028">
    <property type="entry name" value="TPR"/>
    <property type="match status" value="1"/>
</dbReference>
<organism evidence="11 12">
    <name type="scientific">Hucho hucho</name>
    <name type="common">huchen</name>
    <dbReference type="NCBI Taxonomy" id="62062"/>
    <lineage>
        <taxon>Eukaryota</taxon>
        <taxon>Metazoa</taxon>
        <taxon>Chordata</taxon>
        <taxon>Craniata</taxon>
        <taxon>Vertebrata</taxon>
        <taxon>Euteleostomi</taxon>
        <taxon>Actinopterygii</taxon>
        <taxon>Neopterygii</taxon>
        <taxon>Teleostei</taxon>
        <taxon>Protacanthopterygii</taxon>
        <taxon>Salmoniformes</taxon>
        <taxon>Salmonidae</taxon>
        <taxon>Salmoninae</taxon>
        <taxon>Hucho</taxon>
    </lineage>
</organism>
<evidence type="ECO:0000256" key="5">
    <source>
        <dbReference type="ARBA" id="ARBA00022803"/>
    </source>
</evidence>
<dbReference type="PANTHER" id="PTHR46208:SF1">
    <property type="entry name" value="MITOCHONDRIAL IMPORT RECEPTOR SUBUNIT TOM70"/>
    <property type="match status" value="1"/>
</dbReference>
<feature type="repeat" description="TPR" evidence="10">
    <location>
        <begin position="11"/>
        <end position="44"/>
    </location>
</feature>
<evidence type="ECO:0000256" key="4">
    <source>
        <dbReference type="ARBA" id="ARBA00022787"/>
    </source>
</evidence>
<dbReference type="Gene3D" id="1.25.40.10">
    <property type="entry name" value="Tetratricopeptide repeat domain"/>
    <property type="match status" value="1"/>
</dbReference>
<evidence type="ECO:0000256" key="9">
    <source>
        <dbReference type="ARBA" id="ARBA00038030"/>
    </source>
</evidence>
<dbReference type="GO" id="GO:0045039">
    <property type="term" value="P:protein insertion into mitochondrial inner membrane"/>
    <property type="evidence" value="ECO:0007669"/>
    <property type="project" value="TreeGrafter"/>
</dbReference>